<proteinExistence type="predicted"/>
<gene>
    <name evidence="1" type="ORF">WJM97_16455</name>
</gene>
<reference evidence="1 2" key="1">
    <citation type="submission" date="2024-04" db="EMBL/GenBank/DDBJ databases">
        <title>Okeanomitos corallinicola gen. &amp; sp. nov. (Nostocales, Cyanobacteria), a new toxic marine heterocyst-forming cyanobacterium from a coral reef.</title>
        <authorList>
            <person name="Li H."/>
            <person name="Li R."/>
            <person name="Kang J."/>
            <person name="Hii K.S."/>
            <person name="Mohamed H.F."/>
            <person name="Xu X."/>
            <person name="Luo Z."/>
        </authorList>
    </citation>
    <scope>NUCLEOTIDE SEQUENCE [LARGE SCALE GENOMIC DNA]</scope>
    <source>
        <strain evidence="1 2">TIOX110</strain>
    </source>
</reference>
<dbReference type="Gene3D" id="3.90.1200.10">
    <property type="match status" value="1"/>
</dbReference>
<dbReference type="SUPFAM" id="SSF56112">
    <property type="entry name" value="Protein kinase-like (PK-like)"/>
    <property type="match status" value="1"/>
</dbReference>
<accession>A0ABZ2UPB1</accession>
<dbReference type="Proteomes" id="UP001483337">
    <property type="component" value="Chromosome"/>
</dbReference>
<dbReference type="InterPro" id="IPR051678">
    <property type="entry name" value="AGP_Transferase"/>
</dbReference>
<protein>
    <submittedName>
        <fullName evidence="1">Phosphotransferase</fullName>
    </submittedName>
</protein>
<dbReference type="EMBL" id="CP150886">
    <property type="protein sequence ID" value="WZB86966.1"/>
    <property type="molecule type" value="Genomic_DNA"/>
</dbReference>
<sequence>MVFVLSSQNVFNYLISKGICNQEDESLSKIEPKPAKNFNLLINLPDGRQLLVKQERLTKEGKIRGEFLEEWQIHNFYQTFPEISHIRSSLSEVIHFDEENSIIVFNYLNDYRDLSEFHAKENIFPVEIAHSIGETLATIHHLTLNNSDYQKFFQTSETIKSQINYDLTRGLERITPEVFGSVTAEGLKFFSLYQKYDNLGKAIAELSQAINLCCLTHNDLKLNNILLSKGWESQINQTDANVNHNIIRLIDWEDAGWGDPASDLGAMIASYLQIWLYSMVTSKTIPIENSLRLAAIPLALLQPSLSALVTAYFANFPEILEQRPDFLNRVIQFAGFSLIRSIQAKLQHERSFGNPGICILQVSKSLLCRPQASVTTIFGMETEDLLPTKLSVSIA</sequence>
<evidence type="ECO:0000313" key="2">
    <source>
        <dbReference type="Proteomes" id="UP001483337"/>
    </source>
</evidence>
<dbReference type="RefSeq" id="WP_353929880.1">
    <property type="nucleotide sequence ID" value="NZ_CP150886.1"/>
</dbReference>
<keyword evidence="2" id="KW-1185">Reference proteome</keyword>
<dbReference type="InterPro" id="IPR011009">
    <property type="entry name" value="Kinase-like_dom_sf"/>
</dbReference>
<name>A0ABZ2UPB1_9CYAN</name>
<evidence type="ECO:0000313" key="1">
    <source>
        <dbReference type="EMBL" id="WZB86966.1"/>
    </source>
</evidence>
<dbReference type="PANTHER" id="PTHR21310">
    <property type="entry name" value="AMINOGLYCOSIDE PHOSPHOTRANSFERASE-RELATED-RELATED"/>
    <property type="match status" value="1"/>
</dbReference>
<dbReference type="Pfam" id="PF01633">
    <property type="entry name" value="Choline_kinase"/>
    <property type="match status" value="1"/>
</dbReference>
<organism evidence="1 2">
    <name type="scientific">Okeanomitos corallinicola TIOX110</name>
    <dbReference type="NCBI Taxonomy" id="3133117"/>
    <lineage>
        <taxon>Bacteria</taxon>
        <taxon>Bacillati</taxon>
        <taxon>Cyanobacteriota</taxon>
        <taxon>Cyanophyceae</taxon>
        <taxon>Nostocales</taxon>
        <taxon>Aphanizomenonaceae</taxon>
        <taxon>Okeanomitos</taxon>
    </lineage>
</organism>